<proteinExistence type="predicted"/>
<evidence type="ECO:0000313" key="1">
    <source>
        <dbReference type="EMBL" id="CDW50229.1"/>
    </source>
</evidence>
<dbReference type="AlphaFoldDB" id="A0A0K2VIF4"/>
<feature type="non-terminal residue" evidence="1">
    <location>
        <position position="1"/>
    </location>
</feature>
<reference evidence="1" key="1">
    <citation type="submission" date="2014-05" db="EMBL/GenBank/DDBJ databases">
        <authorList>
            <person name="Chronopoulou M."/>
        </authorList>
    </citation>
    <scope>NUCLEOTIDE SEQUENCE</scope>
    <source>
        <tissue evidence="1">Whole organism</tissue>
    </source>
</reference>
<dbReference type="EMBL" id="HACA01032868">
    <property type="protein sequence ID" value="CDW50229.1"/>
    <property type="molecule type" value="Transcribed_RNA"/>
</dbReference>
<organism evidence="1">
    <name type="scientific">Lepeophtheirus salmonis</name>
    <name type="common">Salmon louse</name>
    <name type="synonym">Caligus salmonis</name>
    <dbReference type="NCBI Taxonomy" id="72036"/>
    <lineage>
        <taxon>Eukaryota</taxon>
        <taxon>Metazoa</taxon>
        <taxon>Ecdysozoa</taxon>
        <taxon>Arthropoda</taxon>
        <taxon>Crustacea</taxon>
        <taxon>Multicrustacea</taxon>
        <taxon>Hexanauplia</taxon>
        <taxon>Copepoda</taxon>
        <taxon>Siphonostomatoida</taxon>
        <taxon>Caligidae</taxon>
        <taxon>Lepeophtheirus</taxon>
    </lineage>
</organism>
<protein>
    <submittedName>
        <fullName evidence="1">Uncharacterized protein</fullName>
    </submittedName>
</protein>
<sequence length="78" mass="9014">FPTGLAHKWSLTENKTKFSHFGEFTSFTDVECETLFPNVCVDLGYPNDIARVDQFPWVIPDREIHRSSPICHRDCSNL</sequence>
<accession>A0A0K2VIF4</accession>
<name>A0A0K2VIF4_LEPSM</name>